<accession>A0AA36EXF0</accession>
<keyword evidence="2" id="KW-1185">Reference proteome</keyword>
<dbReference type="AlphaFoldDB" id="A0AA36EXF0"/>
<sequence length="93" mass="10210">MCSLSKKGVQVYQIFNKLPDNRVIIGRKCDLTASEKSVITSELARGHPTLEISKTIGRYHQTVKTNVIVSTKIRKRADKGSVEGSSSTFSVAN</sequence>
<gene>
    <name evidence="1" type="ORF">OCTVUL_1B029115</name>
</gene>
<reference evidence="1" key="1">
    <citation type="submission" date="2023-08" db="EMBL/GenBank/DDBJ databases">
        <authorList>
            <person name="Alioto T."/>
            <person name="Alioto T."/>
            <person name="Gomez Garrido J."/>
        </authorList>
    </citation>
    <scope>NUCLEOTIDE SEQUENCE</scope>
</reference>
<protein>
    <recommendedName>
        <fullName evidence="3">Transposase IS30-like HTH domain-containing protein</fullName>
    </recommendedName>
</protein>
<evidence type="ECO:0008006" key="3">
    <source>
        <dbReference type="Google" id="ProtNLM"/>
    </source>
</evidence>
<dbReference type="EMBL" id="OX597814">
    <property type="protein sequence ID" value="CAI9716632.1"/>
    <property type="molecule type" value="Genomic_DNA"/>
</dbReference>
<proteinExistence type="predicted"/>
<organism evidence="1 2">
    <name type="scientific">Octopus vulgaris</name>
    <name type="common">Common octopus</name>
    <dbReference type="NCBI Taxonomy" id="6645"/>
    <lineage>
        <taxon>Eukaryota</taxon>
        <taxon>Metazoa</taxon>
        <taxon>Spiralia</taxon>
        <taxon>Lophotrochozoa</taxon>
        <taxon>Mollusca</taxon>
        <taxon>Cephalopoda</taxon>
        <taxon>Coleoidea</taxon>
        <taxon>Octopodiformes</taxon>
        <taxon>Octopoda</taxon>
        <taxon>Incirrata</taxon>
        <taxon>Octopodidae</taxon>
        <taxon>Octopus</taxon>
    </lineage>
</organism>
<dbReference type="Proteomes" id="UP001162480">
    <property type="component" value="Chromosome 1"/>
</dbReference>
<name>A0AA36EXF0_OCTVU</name>
<evidence type="ECO:0000313" key="1">
    <source>
        <dbReference type="EMBL" id="CAI9716632.1"/>
    </source>
</evidence>
<evidence type="ECO:0000313" key="2">
    <source>
        <dbReference type="Proteomes" id="UP001162480"/>
    </source>
</evidence>